<protein>
    <submittedName>
        <fullName evidence="2">NADH dehydrogenase subunit 6</fullName>
    </submittedName>
</protein>
<name>A0AAU7BNW1_9HYME</name>
<gene>
    <name evidence="2" type="primary">nd6</name>
</gene>
<dbReference type="EMBL" id="PP846803">
    <property type="protein sequence ID" value="XBG54795.1"/>
    <property type="molecule type" value="Genomic_DNA"/>
</dbReference>
<feature type="transmembrane region" description="Helical" evidence="1">
    <location>
        <begin position="135"/>
        <end position="156"/>
    </location>
</feature>
<geneLocation type="mitochondrion" evidence="2"/>
<keyword evidence="1" id="KW-1133">Transmembrane helix</keyword>
<keyword evidence="2" id="KW-0496">Mitochondrion</keyword>
<keyword evidence="1" id="KW-0472">Membrane</keyword>
<evidence type="ECO:0000313" key="2">
    <source>
        <dbReference type="EMBL" id="XBG54795.1"/>
    </source>
</evidence>
<evidence type="ECO:0000256" key="1">
    <source>
        <dbReference type="SAM" id="Phobius"/>
    </source>
</evidence>
<sequence length="166" mass="20009">MPSFYKNMHPLILTIILMIINILISMNMSTFSDSGWWSFILFMIMVGSMMILFLYFTSFINNMIMSLKMTFIKNFMLKIIMNMMMMMFLMKTLFMKLNFWTNLFFEIKTLKNLSNNYYMIDPNNLMNMYSYNMNYSTLISVIYLLVSLTFIVKMILTNKFTLRKMN</sequence>
<dbReference type="AlphaFoldDB" id="A0AAU7BNW1"/>
<reference evidence="2" key="1">
    <citation type="submission" date="2024-05" db="EMBL/GenBank/DDBJ databases">
        <authorList>
            <person name="Aishan Z."/>
        </authorList>
    </citation>
    <scope>NUCLEOTIDE SEQUENCE</scope>
</reference>
<feature type="transmembrane region" description="Helical" evidence="1">
    <location>
        <begin position="75"/>
        <end position="94"/>
    </location>
</feature>
<feature type="transmembrane region" description="Helical" evidence="1">
    <location>
        <begin position="12"/>
        <end position="30"/>
    </location>
</feature>
<accession>A0AAU7BNW1</accession>
<feature type="transmembrane region" description="Helical" evidence="1">
    <location>
        <begin position="36"/>
        <end position="55"/>
    </location>
</feature>
<proteinExistence type="predicted"/>
<keyword evidence="1" id="KW-0812">Transmembrane</keyword>
<organism evidence="2">
    <name type="scientific">Psyllaephagus populi</name>
    <dbReference type="NCBI Taxonomy" id="3122998"/>
    <lineage>
        <taxon>Eukaryota</taxon>
        <taxon>Metazoa</taxon>
        <taxon>Ecdysozoa</taxon>
        <taxon>Arthropoda</taxon>
        <taxon>Hexapoda</taxon>
        <taxon>Insecta</taxon>
        <taxon>Pterygota</taxon>
        <taxon>Neoptera</taxon>
        <taxon>Endopterygota</taxon>
        <taxon>Hymenoptera</taxon>
        <taxon>Apocrita</taxon>
        <taxon>Proctotrupomorpha</taxon>
        <taxon>Chalcidoidea</taxon>
        <taxon>Encyrtidae</taxon>
        <taxon>Encyrtinae</taxon>
        <taxon>Psyllaephagus</taxon>
    </lineage>
</organism>